<name>A0A8S1RSA9_9CILI</name>
<dbReference type="Proteomes" id="UP000692954">
    <property type="component" value="Unassembled WGS sequence"/>
</dbReference>
<evidence type="ECO:0000256" key="1">
    <source>
        <dbReference type="SAM" id="SignalP"/>
    </source>
</evidence>
<evidence type="ECO:0000313" key="3">
    <source>
        <dbReference type="Proteomes" id="UP000692954"/>
    </source>
</evidence>
<organism evidence="2 3">
    <name type="scientific">Paramecium sonneborni</name>
    <dbReference type="NCBI Taxonomy" id="65129"/>
    <lineage>
        <taxon>Eukaryota</taxon>
        <taxon>Sar</taxon>
        <taxon>Alveolata</taxon>
        <taxon>Ciliophora</taxon>
        <taxon>Intramacronucleata</taxon>
        <taxon>Oligohymenophorea</taxon>
        <taxon>Peniculida</taxon>
        <taxon>Parameciidae</taxon>
        <taxon>Paramecium</taxon>
    </lineage>
</organism>
<feature type="signal peptide" evidence="1">
    <location>
        <begin position="1"/>
        <end position="15"/>
    </location>
</feature>
<gene>
    <name evidence="2" type="ORF">PSON_ATCC_30995.1.T2120005</name>
</gene>
<dbReference type="AlphaFoldDB" id="A0A8S1RSA9"/>
<protein>
    <submittedName>
        <fullName evidence="2">Uncharacterized protein</fullName>
    </submittedName>
</protein>
<keyword evidence="1" id="KW-0732">Signal</keyword>
<feature type="chain" id="PRO_5035791804" evidence="1">
    <location>
        <begin position="16"/>
        <end position="192"/>
    </location>
</feature>
<proteinExistence type="predicted"/>
<accession>A0A8S1RSA9</accession>
<dbReference type="EMBL" id="CAJJDN010000212">
    <property type="protein sequence ID" value="CAD8129244.1"/>
    <property type="molecule type" value="Genomic_DNA"/>
</dbReference>
<reference evidence="2" key="1">
    <citation type="submission" date="2021-01" db="EMBL/GenBank/DDBJ databases">
        <authorList>
            <consortium name="Genoscope - CEA"/>
            <person name="William W."/>
        </authorList>
    </citation>
    <scope>NUCLEOTIDE SEQUENCE</scope>
</reference>
<comment type="caution">
    <text evidence="2">The sequence shown here is derived from an EMBL/GenBank/DDBJ whole genome shotgun (WGS) entry which is preliminary data.</text>
</comment>
<evidence type="ECO:0000313" key="2">
    <source>
        <dbReference type="EMBL" id="CAD8129244.1"/>
    </source>
</evidence>
<keyword evidence="3" id="KW-1185">Reference proteome</keyword>
<sequence>MTSKILILIIIVVAAIEQLKFQPCDTKLSILKLFPTRVEALDWDLKDAFFEACFEKEMIESKDESFCIHLSGIGLNRFILCRQGENVTTPQFNKKIASQEKVHIFHLKITIHNQFFIIDKNGYKEKIHQNENYNNYKVNTQTIVFTNKLGHEQTFFFRLTPVYATQRSGLDQSSLIKVFYIESVEHQDYKEQ</sequence>